<evidence type="ECO:0000259" key="4">
    <source>
        <dbReference type="PROSITE" id="PS51782"/>
    </source>
</evidence>
<dbReference type="Gene3D" id="2.70.70.10">
    <property type="entry name" value="Glucose Permease (Domain IIA)"/>
    <property type="match status" value="1"/>
</dbReference>
<dbReference type="PANTHER" id="PTHR21666:SF270">
    <property type="entry name" value="MUREIN HYDROLASE ACTIVATOR ENVC"/>
    <property type="match status" value="1"/>
</dbReference>
<name>A0A3S1ANH5_9CYAN</name>
<evidence type="ECO:0000256" key="3">
    <source>
        <dbReference type="SAM" id="Phobius"/>
    </source>
</evidence>
<dbReference type="SMART" id="SM00257">
    <property type="entry name" value="LysM"/>
    <property type="match status" value="1"/>
</dbReference>
<organism evidence="5 6">
    <name type="scientific">Dulcicalothrix desertica PCC 7102</name>
    <dbReference type="NCBI Taxonomy" id="232991"/>
    <lineage>
        <taxon>Bacteria</taxon>
        <taxon>Bacillati</taxon>
        <taxon>Cyanobacteriota</taxon>
        <taxon>Cyanophyceae</taxon>
        <taxon>Nostocales</taxon>
        <taxon>Calotrichaceae</taxon>
        <taxon>Dulcicalothrix</taxon>
    </lineage>
</organism>
<sequence length="737" mass="76992">MKRVLKSKVKANLENNSSEDATVDSLNLPSQKVNRRKRTSAAMIGLAISMGAGSLFVTRQSDQALAAEPVGNQNTASAIPAAGDTGVKLATTNQMGSTSAVSNVSAPENPVSVVEPTAISQVPGLGAKLQIAASTSEQFAPNASSFTKATTEHNSVSDVQTANKGQRIGNAIARVRFKNLAQAPVPTSYGITNGTVAQSPTANTQTLSSFTNSNNNGDVDAQLKAQQEFAINKLQQKSDRLRNSLNKLRPSDEISQQNETVGTSQQSQSTATNSSESSATPNNGSVAERPNSVVGAVVPSASKVYEVKSGDTLAVIASSNGTSVNEIVKANGIQNPNELKINQKLNIPVANVATTTATPSVTASNLTAPTASNVAIPTPARLGTVASNDTVAPVVVPTPFSTTEASTVQEDSTPIDPTASGVGGETAPKVFAEMRQRNATSKQAKQDRGLRSLQAEIERLREKYRAQQSGSQVPTQANLNNVSVPVPTYTPNAVTVPSIPAATRRNNIAIPVPAVRPNTVAIPIPVPTPMAPNFSAEPVKSEWSTRNTRNNNRLSVPPVPTTVNASESLGNMRGVTVSPQLPPLAAVDRYLPRAIDENTPPIAPGAPGIGNTAFIWPAKGVLTSGYGWRWGRMHRGIDVANSTGTPVYAAAAGVIEKSGWNNGGYGNLVEVRHADGTMTRYGHNSKLMVQVGQQVNQGDIIALMGSTGFSTGPHTHFEIHKAGKGAVNPIAMLPPRV</sequence>
<feature type="compositionally biased region" description="Low complexity" evidence="2">
    <location>
        <begin position="263"/>
        <end position="280"/>
    </location>
</feature>
<protein>
    <recommendedName>
        <fullName evidence="4">LysM domain-containing protein</fullName>
    </recommendedName>
</protein>
<reference evidence="5" key="1">
    <citation type="submission" date="2018-12" db="EMBL/GenBank/DDBJ databases">
        <authorList>
            <person name="Will S."/>
            <person name="Neumann-Schaal M."/>
            <person name="Henke P."/>
        </authorList>
    </citation>
    <scope>NUCLEOTIDE SEQUENCE</scope>
    <source>
        <strain evidence="5">PCC 7102</strain>
    </source>
</reference>
<comment type="caution">
    <text evidence="5">The sequence shown here is derived from an EMBL/GenBank/DDBJ whole genome shotgun (WGS) entry which is preliminary data.</text>
</comment>
<dbReference type="Proteomes" id="UP000271624">
    <property type="component" value="Unassembled WGS sequence"/>
</dbReference>
<feature type="compositionally biased region" description="Polar residues" evidence="2">
    <location>
        <begin position="403"/>
        <end position="412"/>
    </location>
</feature>
<dbReference type="AlphaFoldDB" id="A0A3S1ANH5"/>
<dbReference type="Pfam" id="PF01476">
    <property type="entry name" value="LysM"/>
    <property type="match status" value="1"/>
</dbReference>
<dbReference type="CDD" id="cd00118">
    <property type="entry name" value="LysM"/>
    <property type="match status" value="1"/>
</dbReference>
<dbReference type="InterPro" id="IPR011055">
    <property type="entry name" value="Dup_hybrid_motif"/>
</dbReference>
<dbReference type="InterPro" id="IPR036779">
    <property type="entry name" value="LysM_dom_sf"/>
</dbReference>
<feature type="transmembrane region" description="Helical" evidence="3">
    <location>
        <begin position="40"/>
        <end position="57"/>
    </location>
</feature>
<dbReference type="InterPro" id="IPR050570">
    <property type="entry name" value="Cell_wall_metabolism_enzyme"/>
</dbReference>
<gene>
    <name evidence="5" type="ORF">DSM106972_035220</name>
</gene>
<dbReference type="RefSeq" id="WP_127081990.1">
    <property type="nucleotide sequence ID" value="NZ_RSCL01000008.1"/>
</dbReference>
<evidence type="ECO:0000256" key="1">
    <source>
        <dbReference type="SAM" id="Coils"/>
    </source>
</evidence>
<keyword evidence="6" id="KW-1185">Reference proteome</keyword>
<evidence type="ECO:0000313" key="5">
    <source>
        <dbReference type="EMBL" id="RUT05515.1"/>
    </source>
</evidence>
<evidence type="ECO:0000256" key="2">
    <source>
        <dbReference type="SAM" id="MobiDB-lite"/>
    </source>
</evidence>
<dbReference type="Gene3D" id="3.10.350.10">
    <property type="entry name" value="LysM domain"/>
    <property type="match status" value="1"/>
</dbReference>
<dbReference type="OrthoDB" id="9805070at2"/>
<accession>A0A3S1ANH5</accession>
<dbReference type="InterPro" id="IPR016047">
    <property type="entry name" value="M23ase_b-sheet_dom"/>
</dbReference>
<proteinExistence type="predicted"/>
<keyword evidence="3" id="KW-0812">Transmembrane</keyword>
<dbReference type="InterPro" id="IPR018392">
    <property type="entry name" value="LysM"/>
</dbReference>
<feature type="compositionally biased region" description="Polar residues" evidence="2">
    <location>
        <begin position="253"/>
        <end position="262"/>
    </location>
</feature>
<reference evidence="5" key="2">
    <citation type="journal article" date="2019" name="Genome Biol. Evol.">
        <title>Day and night: Metabolic profiles and evolutionary relationships of six axenic non-marine cyanobacteria.</title>
        <authorList>
            <person name="Will S.E."/>
            <person name="Henke P."/>
            <person name="Boedeker C."/>
            <person name="Huang S."/>
            <person name="Brinkmann H."/>
            <person name="Rohde M."/>
            <person name="Jarek M."/>
            <person name="Friedl T."/>
            <person name="Seufert S."/>
            <person name="Schumacher M."/>
            <person name="Overmann J."/>
            <person name="Neumann-Schaal M."/>
            <person name="Petersen J."/>
        </authorList>
    </citation>
    <scope>NUCLEOTIDE SEQUENCE [LARGE SCALE GENOMIC DNA]</scope>
    <source>
        <strain evidence="5">PCC 7102</strain>
    </source>
</reference>
<feature type="region of interest" description="Disordered" evidence="2">
    <location>
        <begin position="403"/>
        <end position="424"/>
    </location>
</feature>
<keyword evidence="3" id="KW-1133">Transmembrane helix</keyword>
<keyword evidence="3" id="KW-0472">Membrane</keyword>
<feature type="region of interest" description="Disordered" evidence="2">
    <location>
        <begin position="248"/>
        <end position="291"/>
    </location>
</feature>
<dbReference type="SUPFAM" id="SSF51261">
    <property type="entry name" value="Duplicated hybrid motif"/>
    <property type="match status" value="1"/>
</dbReference>
<evidence type="ECO:0000313" key="6">
    <source>
        <dbReference type="Proteomes" id="UP000271624"/>
    </source>
</evidence>
<dbReference type="PROSITE" id="PS51782">
    <property type="entry name" value="LYSM"/>
    <property type="match status" value="1"/>
</dbReference>
<dbReference type="SUPFAM" id="SSF54106">
    <property type="entry name" value="LysM domain"/>
    <property type="match status" value="1"/>
</dbReference>
<dbReference type="Pfam" id="PF01551">
    <property type="entry name" value="Peptidase_M23"/>
    <property type="match status" value="1"/>
</dbReference>
<feature type="coiled-coil region" evidence="1">
    <location>
        <begin position="443"/>
        <end position="470"/>
    </location>
</feature>
<dbReference type="CDD" id="cd12797">
    <property type="entry name" value="M23_peptidase"/>
    <property type="match status" value="1"/>
</dbReference>
<dbReference type="EMBL" id="RSCL01000008">
    <property type="protein sequence ID" value="RUT05515.1"/>
    <property type="molecule type" value="Genomic_DNA"/>
</dbReference>
<dbReference type="PANTHER" id="PTHR21666">
    <property type="entry name" value="PEPTIDASE-RELATED"/>
    <property type="match status" value="1"/>
</dbReference>
<feature type="domain" description="LysM" evidence="4">
    <location>
        <begin position="303"/>
        <end position="347"/>
    </location>
</feature>
<dbReference type="GO" id="GO:0004222">
    <property type="term" value="F:metalloendopeptidase activity"/>
    <property type="evidence" value="ECO:0007669"/>
    <property type="project" value="TreeGrafter"/>
</dbReference>
<keyword evidence="1" id="KW-0175">Coiled coil</keyword>